<dbReference type="Proteomes" id="UP001500121">
    <property type="component" value="Unassembled WGS sequence"/>
</dbReference>
<gene>
    <name evidence="2" type="ORF">GCM10025783_29660</name>
</gene>
<evidence type="ECO:0000313" key="2">
    <source>
        <dbReference type="EMBL" id="GAA4754649.1"/>
    </source>
</evidence>
<comment type="caution">
    <text evidence="2">The sequence shown here is derived from an EMBL/GenBank/DDBJ whole genome shotgun (WGS) entry which is preliminary data.</text>
</comment>
<evidence type="ECO:0000256" key="1">
    <source>
        <dbReference type="SAM" id="MobiDB-lite"/>
    </source>
</evidence>
<feature type="region of interest" description="Disordered" evidence="1">
    <location>
        <begin position="1"/>
        <end position="87"/>
    </location>
</feature>
<dbReference type="EMBL" id="BAABLP010000007">
    <property type="protein sequence ID" value="GAA4754649.1"/>
    <property type="molecule type" value="Genomic_DNA"/>
</dbReference>
<accession>A0ABP8ZEN2</accession>
<feature type="compositionally biased region" description="Low complexity" evidence="1">
    <location>
        <begin position="60"/>
        <end position="75"/>
    </location>
</feature>
<evidence type="ECO:0000313" key="3">
    <source>
        <dbReference type="Proteomes" id="UP001500121"/>
    </source>
</evidence>
<sequence length="204" mass="21659">MSSDRPNLAGAFTKPSVNRAAGLTGLLPASRPARSAEPVEHTESAAAASATHPVRIENNPQPAADPAPTSSPATPRRQAGATKQRVSEQANIVSNVAVYLEPDLLELTRARRRTTGMSYDELTGEAFAAIGDDQLVRVFQPAPGVTSTTGMPTRQRRPRGTAGIQIQLRLDTNQRAWIDQKQQSVGAPSRSALVAAALRLHLTA</sequence>
<dbReference type="RefSeq" id="WP_345482114.1">
    <property type="nucleotide sequence ID" value="NZ_BAABLP010000007.1"/>
</dbReference>
<proteinExistence type="predicted"/>
<evidence type="ECO:0008006" key="4">
    <source>
        <dbReference type="Google" id="ProtNLM"/>
    </source>
</evidence>
<reference evidence="3" key="1">
    <citation type="journal article" date="2019" name="Int. J. Syst. Evol. Microbiol.">
        <title>The Global Catalogue of Microorganisms (GCM) 10K type strain sequencing project: providing services to taxonomists for standard genome sequencing and annotation.</title>
        <authorList>
            <consortium name="The Broad Institute Genomics Platform"/>
            <consortium name="The Broad Institute Genome Sequencing Center for Infectious Disease"/>
            <person name="Wu L."/>
            <person name="Ma J."/>
        </authorList>
    </citation>
    <scope>NUCLEOTIDE SEQUENCE [LARGE SCALE GENOMIC DNA]</scope>
    <source>
        <strain evidence="3">JCM 19015</strain>
    </source>
</reference>
<name>A0ABP8ZEN2_9MICO</name>
<organism evidence="2 3">
    <name type="scientific">Amnibacterium soli</name>
    <dbReference type="NCBI Taxonomy" id="1282736"/>
    <lineage>
        <taxon>Bacteria</taxon>
        <taxon>Bacillati</taxon>
        <taxon>Actinomycetota</taxon>
        <taxon>Actinomycetes</taxon>
        <taxon>Micrococcales</taxon>
        <taxon>Microbacteriaceae</taxon>
        <taxon>Amnibacterium</taxon>
    </lineage>
</organism>
<keyword evidence="3" id="KW-1185">Reference proteome</keyword>
<protein>
    <recommendedName>
        <fullName evidence="4">Ribbon-helix-helix protein CopG domain-containing protein</fullName>
    </recommendedName>
</protein>